<dbReference type="InterPro" id="IPR012910">
    <property type="entry name" value="Plug_dom"/>
</dbReference>
<comment type="subcellular location">
    <subcellularLocation>
        <location evidence="1 8">Cell outer membrane</location>
        <topology evidence="1 8">Multi-pass membrane protein</topology>
    </subcellularLocation>
</comment>
<keyword evidence="12" id="KW-0675">Receptor</keyword>
<dbReference type="Pfam" id="PF07715">
    <property type="entry name" value="Plug"/>
    <property type="match status" value="1"/>
</dbReference>
<evidence type="ECO:0000256" key="6">
    <source>
        <dbReference type="ARBA" id="ARBA00023136"/>
    </source>
</evidence>
<dbReference type="InterPro" id="IPR039426">
    <property type="entry name" value="TonB-dep_rcpt-like"/>
</dbReference>
<name>A0A238UBE6_9FLAO</name>
<evidence type="ECO:0000313" key="13">
    <source>
        <dbReference type="Proteomes" id="UP000215214"/>
    </source>
</evidence>
<dbReference type="InterPro" id="IPR036942">
    <property type="entry name" value="Beta-barrel_TonB_sf"/>
</dbReference>
<evidence type="ECO:0000256" key="1">
    <source>
        <dbReference type="ARBA" id="ARBA00004571"/>
    </source>
</evidence>
<evidence type="ECO:0000259" key="11">
    <source>
        <dbReference type="Pfam" id="PF07715"/>
    </source>
</evidence>
<feature type="domain" description="TonB-dependent receptor plug" evidence="11">
    <location>
        <begin position="222"/>
        <end position="344"/>
    </location>
</feature>
<feature type="domain" description="TonB-dependent receptor-like beta-barrel" evidence="10">
    <location>
        <begin position="446"/>
        <end position="941"/>
    </location>
</feature>
<proteinExistence type="inferred from homology"/>
<comment type="similarity">
    <text evidence="8 9">Belongs to the TonB-dependent receptor family.</text>
</comment>
<keyword evidence="3 8" id="KW-1134">Transmembrane beta strand</keyword>
<evidence type="ECO:0000256" key="2">
    <source>
        <dbReference type="ARBA" id="ARBA00022448"/>
    </source>
</evidence>
<dbReference type="Gene3D" id="2.170.130.10">
    <property type="entry name" value="TonB-dependent receptor, plug domain"/>
    <property type="match status" value="1"/>
</dbReference>
<evidence type="ECO:0000256" key="4">
    <source>
        <dbReference type="ARBA" id="ARBA00022692"/>
    </source>
</evidence>
<dbReference type="Pfam" id="PF13715">
    <property type="entry name" value="CarbopepD_reg_2"/>
    <property type="match status" value="1"/>
</dbReference>
<evidence type="ECO:0000256" key="3">
    <source>
        <dbReference type="ARBA" id="ARBA00022452"/>
    </source>
</evidence>
<evidence type="ECO:0000313" key="12">
    <source>
        <dbReference type="EMBL" id="SNR15908.1"/>
    </source>
</evidence>
<dbReference type="InterPro" id="IPR000531">
    <property type="entry name" value="Beta-barrel_TonB"/>
</dbReference>
<keyword evidence="6 8" id="KW-0472">Membrane</keyword>
<gene>
    <name evidence="12" type="ORF">TJEJU_2219</name>
</gene>
<dbReference type="EMBL" id="LT899436">
    <property type="protein sequence ID" value="SNR15908.1"/>
    <property type="molecule type" value="Genomic_DNA"/>
</dbReference>
<dbReference type="PANTHER" id="PTHR47234">
    <property type="match status" value="1"/>
</dbReference>
<dbReference type="Pfam" id="PF00593">
    <property type="entry name" value="TonB_dep_Rec_b-barrel"/>
    <property type="match status" value="1"/>
</dbReference>
<dbReference type="PROSITE" id="PS52016">
    <property type="entry name" value="TONB_DEPENDENT_REC_3"/>
    <property type="match status" value="1"/>
</dbReference>
<dbReference type="Gene3D" id="2.40.170.20">
    <property type="entry name" value="TonB-dependent receptor, beta-barrel domain"/>
    <property type="match status" value="1"/>
</dbReference>
<keyword evidence="13" id="KW-1185">Reference proteome</keyword>
<dbReference type="KEGG" id="tje:TJEJU_2219"/>
<reference evidence="12 13" key="1">
    <citation type="submission" date="2017-07" db="EMBL/GenBank/DDBJ databases">
        <authorList>
            <person name="Sun Z.S."/>
            <person name="Albrecht U."/>
            <person name="Echele G."/>
            <person name="Lee C.C."/>
        </authorList>
    </citation>
    <scope>NUCLEOTIDE SEQUENCE [LARGE SCALE GENOMIC DNA]</scope>
    <source>
        <strain evidence="13">type strain: KCTC 22618</strain>
    </source>
</reference>
<dbReference type="GO" id="GO:0009279">
    <property type="term" value="C:cell outer membrane"/>
    <property type="evidence" value="ECO:0007669"/>
    <property type="project" value="UniProtKB-SubCell"/>
</dbReference>
<dbReference type="AlphaFoldDB" id="A0A238UBE6"/>
<dbReference type="SUPFAM" id="SSF56935">
    <property type="entry name" value="Porins"/>
    <property type="match status" value="1"/>
</dbReference>
<evidence type="ECO:0000259" key="10">
    <source>
        <dbReference type="Pfam" id="PF00593"/>
    </source>
</evidence>
<accession>A0A238UBE6</accession>
<sequence length="979" mass="110622">MLYRNTYRQFSNVLVFLFINVLHLYSQEPNYIPLADALENISDKHDIYFTYNPLIIKTDKVDITPFQNLSLKQSITLLKKVTSYKIEYLGNKYYVIFKPDKNYAYNDSTTRFKDDSEKNIDSIKQINFEKRVIVRGIVLDEYYNPIHKANVTENNTKNGTITRRDGSFELKLMKNNPLMISHVGFTNEMIFPNQNYIQVVLKSGVQLDEVFIVGSRNSKRQKIDSPVSTEVINVKSVIKKSELLEVNQLIQTEIPSFNATKQSGSDGADHIIPATYRGLGPDQTLVLINGKRRHQTSLINLYGTRGRGNSGTDLNTIPTSAIKRIEVLKDGASAQYGSDAIAGVINIVLNDNPNETNINSTFGFYNANNNKDATKKGIDGLTFKTEVNYGAPIKKNGFVNLSAEFLTKGHTFRQGTVIRENYGDAAVTSSSVFFNAEIPISNSIKAYTNGGYNFKNTDAYAFTRSFDSERNVQAIFPDGFNPLITTNISDKSFTLGFKGKINGWNVDFSNSYGNNYFHYFIKETLNATLLENSPNEFDAGGHSLNQNTTNIDLTRQFSGVLEGLHIALGLENKIENYKIFAGEPFSYESYDLNGNVITNNTPTNLIPTFNGIVRPGGSQGFPGYAPINEVDRTRTSFSFYLDGEIDITKKWILAAAIRYENYSDFGNSFNTKIASNLKITPKSNFRFSFSTGFRAPSLAQIYYNLKFTNYIDNVPTESFLIANNNPITRQFGIQKLKEEKAQNYSLGYHHRFSNNLSFSLDAYHIFIKDRIILSGNFDASLLNTDAENVQFFANGVSTNTFGIDFKLNWLKNWDNSSVNFNLTGNVNDMEITRINYENLNPETFFGIREQFFLKASAPDYKIILNSIFTTGKFSISNTLTQFSSLQLVDWQINNPISEYNNSSEERLKASIDNYDAKLTLDTHFTYNFNKNFSFQIGANNLFNTYPTVQGENTDSGGLWDAVQMGTNGAFYYSKILAKF</sequence>
<keyword evidence="4 8" id="KW-0812">Transmembrane</keyword>
<dbReference type="InterPro" id="IPR037066">
    <property type="entry name" value="Plug_dom_sf"/>
</dbReference>
<dbReference type="RefSeq" id="WP_231970179.1">
    <property type="nucleotide sequence ID" value="NZ_LT899436.1"/>
</dbReference>
<dbReference type="InterPro" id="IPR008969">
    <property type="entry name" value="CarboxyPept-like_regulatory"/>
</dbReference>
<protein>
    <submittedName>
        <fullName evidence="12">Probable TonB-dependent outer membrane receptor. Putative siderophore receptor</fullName>
    </submittedName>
</protein>
<dbReference type="SUPFAM" id="SSF49464">
    <property type="entry name" value="Carboxypeptidase regulatory domain-like"/>
    <property type="match status" value="1"/>
</dbReference>
<evidence type="ECO:0000256" key="9">
    <source>
        <dbReference type="RuleBase" id="RU003357"/>
    </source>
</evidence>
<evidence type="ECO:0000256" key="5">
    <source>
        <dbReference type="ARBA" id="ARBA00023077"/>
    </source>
</evidence>
<evidence type="ECO:0000256" key="7">
    <source>
        <dbReference type="ARBA" id="ARBA00023237"/>
    </source>
</evidence>
<evidence type="ECO:0000256" key="8">
    <source>
        <dbReference type="PROSITE-ProRule" id="PRU01360"/>
    </source>
</evidence>
<organism evidence="12 13">
    <name type="scientific">Tenacibaculum jejuense</name>
    <dbReference type="NCBI Taxonomy" id="584609"/>
    <lineage>
        <taxon>Bacteria</taxon>
        <taxon>Pseudomonadati</taxon>
        <taxon>Bacteroidota</taxon>
        <taxon>Flavobacteriia</taxon>
        <taxon>Flavobacteriales</taxon>
        <taxon>Flavobacteriaceae</taxon>
        <taxon>Tenacibaculum</taxon>
    </lineage>
</organism>
<dbReference type="Proteomes" id="UP000215214">
    <property type="component" value="Chromosome TJEJU"/>
</dbReference>
<keyword evidence="7 8" id="KW-0998">Cell outer membrane</keyword>
<keyword evidence="5 9" id="KW-0798">TonB box</keyword>
<dbReference type="PANTHER" id="PTHR47234:SF3">
    <property type="entry name" value="SECRETIN_TONB SHORT N-TERMINAL DOMAIN-CONTAINING PROTEIN"/>
    <property type="match status" value="1"/>
</dbReference>
<keyword evidence="2 8" id="KW-0813">Transport</keyword>